<evidence type="ECO:0000256" key="3">
    <source>
        <dbReference type="ARBA" id="ARBA00004749"/>
    </source>
</evidence>
<keyword evidence="9 12" id="KW-0560">Oxidoreductase</keyword>
<evidence type="ECO:0000256" key="9">
    <source>
        <dbReference type="ARBA" id="ARBA00023002"/>
    </source>
</evidence>
<dbReference type="InterPro" id="IPR002938">
    <property type="entry name" value="FAD-bd"/>
</dbReference>
<dbReference type="RefSeq" id="WP_230610535.1">
    <property type="nucleotide sequence ID" value="NZ_JAJNAG010000038.1"/>
</dbReference>
<comment type="subcellular location">
    <subcellularLocation>
        <location evidence="2">Cytoplasm</location>
    </subcellularLocation>
</comment>
<evidence type="ECO:0000256" key="4">
    <source>
        <dbReference type="ARBA" id="ARBA00005349"/>
    </source>
</evidence>
<comment type="pathway">
    <text evidence="3">Cofactor biosynthesis; ubiquinone biosynthesis.</text>
</comment>
<keyword evidence="10" id="KW-0503">Monooxygenase</keyword>
<dbReference type="PROSITE" id="PS01304">
    <property type="entry name" value="UBIH"/>
    <property type="match status" value="1"/>
</dbReference>
<dbReference type="AlphaFoldDB" id="A0A9X1MYQ1"/>
<keyword evidence="7" id="KW-0831">Ubiquinone biosynthesis</keyword>
<dbReference type="GO" id="GO:0071949">
    <property type="term" value="F:FAD binding"/>
    <property type="evidence" value="ECO:0007669"/>
    <property type="project" value="InterPro"/>
</dbReference>
<feature type="domain" description="FAD-binding" evidence="11">
    <location>
        <begin position="4"/>
        <end position="345"/>
    </location>
</feature>
<dbReference type="InterPro" id="IPR036188">
    <property type="entry name" value="FAD/NAD-bd_sf"/>
</dbReference>
<evidence type="ECO:0000256" key="8">
    <source>
        <dbReference type="ARBA" id="ARBA00022827"/>
    </source>
</evidence>
<sequence length="402" mass="44724">MHSYDVVIAGGGMVGLSLACGLQGSGLRIAIVENQLPDEFLSTEPGLRVSAINAASERFLDYLGVWKGIEALRLSPYSAMDVWDRDSFGRIAFKAEDYGYTHLGHIIENDVIHKALWDRANSSSDITLLAPSRLKQVVRGENEAFITLEDGRMLSGRLVVGADGANSWLRQHADIPLTFRDYGHHALVATIRTDEPHQRCARQVFHGDGILAFLPLWQSDLCSIVWSLPPEKAEQMKQMDEQQFNHQLGIAFDNRLGRCQVVSDRAVFPLTARYARSFAAHRLALIGDAAHTIHPLAGQGVNLGFMDAACLTEEIRRLQKQGKDLGNYLYLRKYERSRKQSAAMMLAAMQGFRDLFDGDNPAKKLFRDVGLKLADTLPGVKPHLVHQAMGLRDLPDWLASPL</sequence>
<dbReference type="NCBIfam" id="TIGR01988">
    <property type="entry name" value="Ubi-OHases"/>
    <property type="match status" value="1"/>
</dbReference>
<name>A0A9X1MYQ1_9GAMM</name>
<dbReference type="InterPro" id="IPR010971">
    <property type="entry name" value="UbiH/COQ6"/>
</dbReference>
<dbReference type="PANTHER" id="PTHR43876:SF7">
    <property type="entry name" value="UBIQUINONE BIOSYNTHESIS MONOOXYGENASE COQ6, MITOCHONDRIAL"/>
    <property type="match status" value="1"/>
</dbReference>
<dbReference type="Proteomes" id="UP001139171">
    <property type="component" value="Unassembled WGS sequence"/>
</dbReference>
<comment type="cofactor">
    <cofactor evidence="1">
        <name>FAD</name>
        <dbReference type="ChEBI" id="CHEBI:57692"/>
    </cofactor>
</comment>
<proteinExistence type="inferred from homology"/>
<dbReference type="GO" id="GO:0005737">
    <property type="term" value="C:cytoplasm"/>
    <property type="evidence" value="ECO:0007669"/>
    <property type="project" value="UniProtKB-SubCell"/>
</dbReference>
<dbReference type="GO" id="GO:0019168">
    <property type="term" value="F:2-polyprenylphenol 6-hydroxylase activity"/>
    <property type="evidence" value="ECO:0007669"/>
    <property type="project" value="UniProtKB-EC"/>
</dbReference>
<accession>A0A9X1MYQ1</accession>
<keyword evidence="8" id="KW-0274">FAD</keyword>
<keyword evidence="5" id="KW-0963">Cytoplasm</keyword>
<gene>
    <name evidence="12" type="primary">ubiI</name>
    <name evidence="12" type="synonym">visC</name>
    <name evidence="12" type="ORF">LPW36_13770</name>
</gene>
<evidence type="ECO:0000313" key="13">
    <source>
        <dbReference type="Proteomes" id="UP001139171"/>
    </source>
</evidence>
<evidence type="ECO:0000256" key="1">
    <source>
        <dbReference type="ARBA" id="ARBA00001974"/>
    </source>
</evidence>
<comment type="caution">
    <text evidence="12">The sequence shown here is derived from an EMBL/GenBank/DDBJ whole genome shotgun (WGS) entry which is preliminary data.</text>
</comment>
<dbReference type="FunFam" id="3.50.50.60:FF:000048">
    <property type="entry name" value="2-octaprenyl-3-methyl-6-methoxy-1,4-benzoquinol hydroxylase"/>
    <property type="match status" value="1"/>
</dbReference>
<dbReference type="EC" id="1.14.13.240" evidence="12"/>
<keyword evidence="13" id="KW-1185">Reference proteome</keyword>
<dbReference type="GO" id="GO:0110142">
    <property type="term" value="C:ubiquinone biosynthesis complex"/>
    <property type="evidence" value="ECO:0007669"/>
    <property type="project" value="UniProtKB-ARBA"/>
</dbReference>
<evidence type="ECO:0000256" key="2">
    <source>
        <dbReference type="ARBA" id="ARBA00004496"/>
    </source>
</evidence>
<evidence type="ECO:0000259" key="11">
    <source>
        <dbReference type="Pfam" id="PF01494"/>
    </source>
</evidence>
<dbReference type="InterPro" id="IPR051205">
    <property type="entry name" value="UbiH/COQ6_monooxygenase"/>
</dbReference>
<comment type="similarity">
    <text evidence="4">Belongs to the UbiH/COQ6 family.</text>
</comment>
<protein>
    <submittedName>
        <fullName evidence="12">FAD-dependent 2-octaprenylphenol hydroxylase</fullName>
        <ecNumber evidence="12">1.14.13.240</ecNumber>
    </submittedName>
</protein>
<organism evidence="12 13">
    <name type="scientific">Limnobaculum eriocheiris</name>
    <dbReference type="NCBI Taxonomy" id="2897391"/>
    <lineage>
        <taxon>Bacteria</taxon>
        <taxon>Pseudomonadati</taxon>
        <taxon>Pseudomonadota</taxon>
        <taxon>Gammaproteobacteria</taxon>
        <taxon>Enterobacterales</taxon>
        <taxon>Budviciaceae</taxon>
        <taxon>Limnobaculum</taxon>
    </lineage>
</organism>
<evidence type="ECO:0000256" key="10">
    <source>
        <dbReference type="ARBA" id="ARBA00023033"/>
    </source>
</evidence>
<dbReference type="GO" id="GO:0006744">
    <property type="term" value="P:ubiquinone biosynthetic process"/>
    <property type="evidence" value="ECO:0007669"/>
    <property type="project" value="UniProtKB-KW"/>
</dbReference>
<keyword evidence="6" id="KW-0285">Flavoprotein</keyword>
<dbReference type="PANTHER" id="PTHR43876">
    <property type="entry name" value="UBIQUINONE BIOSYNTHESIS MONOOXYGENASE COQ6, MITOCHONDRIAL"/>
    <property type="match status" value="1"/>
</dbReference>
<dbReference type="Pfam" id="PF01494">
    <property type="entry name" value="FAD_binding_3"/>
    <property type="match status" value="1"/>
</dbReference>
<dbReference type="InterPro" id="IPR018168">
    <property type="entry name" value="Ubi_Hdrlase_CS"/>
</dbReference>
<dbReference type="EMBL" id="JAJNAG010000038">
    <property type="protein sequence ID" value="MCD1127048.1"/>
    <property type="molecule type" value="Genomic_DNA"/>
</dbReference>
<reference evidence="12" key="1">
    <citation type="submission" date="2021-11" db="EMBL/GenBank/DDBJ databases">
        <title>Jinshanibacter sp. isolated from one year old Eriocheir sinensis.</title>
        <authorList>
            <person name="Li J.-Y."/>
            <person name="He W."/>
            <person name="Gao T.-H."/>
        </authorList>
    </citation>
    <scope>NUCLEOTIDE SEQUENCE</scope>
    <source>
        <strain evidence="12">LJY008</strain>
    </source>
</reference>
<evidence type="ECO:0000256" key="7">
    <source>
        <dbReference type="ARBA" id="ARBA00022688"/>
    </source>
</evidence>
<evidence type="ECO:0000256" key="5">
    <source>
        <dbReference type="ARBA" id="ARBA00022490"/>
    </source>
</evidence>
<evidence type="ECO:0000256" key="6">
    <source>
        <dbReference type="ARBA" id="ARBA00022630"/>
    </source>
</evidence>
<dbReference type="Gene3D" id="3.50.50.60">
    <property type="entry name" value="FAD/NAD(P)-binding domain"/>
    <property type="match status" value="2"/>
</dbReference>
<dbReference type="FunFam" id="3.50.50.60:FF:000062">
    <property type="entry name" value="FAD-dependent 2-octaprenylphenol hydroxylase"/>
    <property type="match status" value="1"/>
</dbReference>
<dbReference type="NCBIfam" id="NF005949">
    <property type="entry name" value="PRK08013.1"/>
    <property type="match status" value="1"/>
</dbReference>
<evidence type="ECO:0000313" key="12">
    <source>
        <dbReference type="EMBL" id="MCD1127048.1"/>
    </source>
</evidence>
<dbReference type="PRINTS" id="PR00420">
    <property type="entry name" value="RNGMNOXGNASE"/>
</dbReference>
<dbReference type="SUPFAM" id="SSF51905">
    <property type="entry name" value="FAD/NAD(P)-binding domain"/>
    <property type="match status" value="1"/>
</dbReference>